<evidence type="ECO:0000313" key="3">
    <source>
        <dbReference type="Proteomes" id="UP000431744"/>
    </source>
</evidence>
<organism evidence="2 3">
    <name type="scientific">Pseudoclavibacter endophyticus</name>
    <dbReference type="NCBI Taxonomy" id="1778590"/>
    <lineage>
        <taxon>Bacteria</taxon>
        <taxon>Bacillati</taxon>
        <taxon>Actinomycetota</taxon>
        <taxon>Actinomycetes</taxon>
        <taxon>Micrococcales</taxon>
        <taxon>Microbacteriaceae</taxon>
        <taxon>Pseudoclavibacter</taxon>
    </lineage>
</organism>
<proteinExistence type="predicted"/>
<evidence type="ECO:0000256" key="1">
    <source>
        <dbReference type="SAM" id="MobiDB-lite"/>
    </source>
</evidence>
<comment type="caution">
    <text evidence="2">The sequence shown here is derived from an EMBL/GenBank/DDBJ whole genome shotgun (WGS) entry which is preliminary data.</text>
</comment>
<evidence type="ECO:0000313" key="2">
    <source>
        <dbReference type="EMBL" id="KAB1648209.1"/>
    </source>
</evidence>
<name>A0A6H9WKD4_9MICO</name>
<accession>A0A6H9WKD4</accession>
<dbReference type="EMBL" id="WBJY01000002">
    <property type="protein sequence ID" value="KAB1648209.1"/>
    <property type="molecule type" value="Genomic_DNA"/>
</dbReference>
<dbReference type="AlphaFoldDB" id="A0A6H9WKD4"/>
<reference evidence="2 3" key="1">
    <citation type="submission" date="2019-09" db="EMBL/GenBank/DDBJ databases">
        <title>Phylogeny of genus Pseudoclavibacter and closely related genus.</title>
        <authorList>
            <person name="Li Y."/>
        </authorList>
    </citation>
    <scope>NUCLEOTIDE SEQUENCE [LARGE SCALE GENOMIC DNA]</scope>
    <source>
        <strain evidence="2 3">EGI 60007</strain>
    </source>
</reference>
<protein>
    <submittedName>
        <fullName evidence="2">Uncharacterized protein</fullName>
    </submittedName>
</protein>
<keyword evidence="3" id="KW-1185">Reference proteome</keyword>
<gene>
    <name evidence="2" type="ORF">F8O04_10870</name>
</gene>
<dbReference type="Proteomes" id="UP000431744">
    <property type="component" value="Unassembled WGS sequence"/>
</dbReference>
<sequence>MRPSVASAETGCGSCAGSAPADGTVGAGTDAAGAIAGPSSPNGWPAWTGAAWDGAAWDGAGRASGAAGQAGCGGWRPGEAGRGCAAAGGAGCVAAGRAGGAT</sequence>
<feature type="region of interest" description="Disordered" evidence="1">
    <location>
        <begin position="26"/>
        <end position="51"/>
    </location>
</feature>